<feature type="domain" description="Retinoblastoma-associated protein B-box" evidence="2">
    <location>
        <begin position="1"/>
        <end position="110"/>
    </location>
</feature>
<evidence type="ECO:0000259" key="2">
    <source>
        <dbReference type="Pfam" id="PF01857"/>
    </source>
</evidence>
<dbReference type="GO" id="GO:0030154">
    <property type="term" value="P:cell differentiation"/>
    <property type="evidence" value="ECO:0007669"/>
    <property type="project" value="TreeGrafter"/>
</dbReference>
<dbReference type="AlphaFoldDB" id="A0A3B3ZD94"/>
<dbReference type="Pfam" id="PF01857">
    <property type="entry name" value="RB_B"/>
    <property type="match status" value="1"/>
</dbReference>
<evidence type="ECO:0000256" key="1">
    <source>
        <dbReference type="SAM" id="Phobius"/>
    </source>
</evidence>
<dbReference type="GO" id="GO:2000134">
    <property type="term" value="P:negative regulation of G1/S transition of mitotic cell cycle"/>
    <property type="evidence" value="ECO:0007669"/>
    <property type="project" value="TreeGrafter"/>
</dbReference>
<dbReference type="GO" id="GO:0006357">
    <property type="term" value="P:regulation of transcription by RNA polymerase II"/>
    <property type="evidence" value="ECO:0007669"/>
    <property type="project" value="InterPro"/>
</dbReference>
<dbReference type="GO" id="GO:0005667">
    <property type="term" value="C:transcription regulator complex"/>
    <property type="evidence" value="ECO:0007669"/>
    <property type="project" value="TreeGrafter"/>
</dbReference>
<organism evidence="3 4">
    <name type="scientific">Periophthalmus magnuspinnatus</name>
    <dbReference type="NCBI Taxonomy" id="409849"/>
    <lineage>
        <taxon>Eukaryota</taxon>
        <taxon>Metazoa</taxon>
        <taxon>Chordata</taxon>
        <taxon>Craniata</taxon>
        <taxon>Vertebrata</taxon>
        <taxon>Euteleostomi</taxon>
        <taxon>Actinopterygii</taxon>
        <taxon>Neopterygii</taxon>
        <taxon>Teleostei</taxon>
        <taxon>Neoteleostei</taxon>
        <taxon>Acanthomorphata</taxon>
        <taxon>Gobiaria</taxon>
        <taxon>Gobiiformes</taxon>
        <taxon>Gobioidei</taxon>
        <taxon>Gobiidae</taxon>
        <taxon>Oxudercinae</taxon>
        <taxon>Periophthalmus</taxon>
    </lineage>
</organism>
<keyword evidence="1" id="KW-1133">Transmembrane helix</keyword>
<reference evidence="3" key="1">
    <citation type="submission" date="2025-08" db="UniProtKB">
        <authorList>
            <consortium name="Ensembl"/>
        </authorList>
    </citation>
    <scope>IDENTIFICATION</scope>
</reference>
<evidence type="ECO:0000313" key="4">
    <source>
        <dbReference type="Proteomes" id="UP000261520"/>
    </source>
</evidence>
<keyword evidence="4" id="KW-1185">Reference proteome</keyword>
<protein>
    <recommendedName>
        <fullName evidence="2">Retinoblastoma-associated protein B-box domain-containing protein</fullName>
    </recommendedName>
</protein>
<feature type="transmembrane region" description="Helical" evidence="1">
    <location>
        <begin position="116"/>
        <end position="136"/>
    </location>
</feature>
<proteinExistence type="predicted"/>
<dbReference type="STRING" id="409849.ENSPMGP00000002524"/>
<evidence type="ECO:0000313" key="3">
    <source>
        <dbReference type="Ensembl" id="ENSPMGP00000002524.1"/>
    </source>
</evidence>
<accession>A0A3B3ZD94</accession>
<dbReference type="Gene3D" id="1.10.472.10">
    <property type="entry name" value="Cyclin-like"/>
    <property type="match status" value="1"/>
</dbReference>
<dbReference type="InterPro" id="IPR036915">
    <property type="entry name" value="Cyclin-like_sf"/>
</dbReference>
<dbReference type="Proteomes" id="UP000261520">
    <property type="component" value="Unplaced"/>
</dbReference>
<dbReference type="GO" id="GO:0000977">
    <property type="term" value="F:RNA polymerase II transcription regulatory region sequence-specific DNA binding"/>
    <property type="evidence" value="ECO:0007669"/>
    <property type="project" value="TreeGrafter"/>
</dbReference>
<keyword evidence="1" id="KW-0472">Membrane</keyword>
<keyword evidence="1" id="KW-0812">Transmembrane</keyword>
<dbReference type="GO" id="GO:0005634">
    <property type="term" value="C:nucleus"/>
    <property type="evidence" value="ECO:0007669"/>
    <property type="project" value="InterPro"/>
</dbReference>
<dbReference type="PANTHER" id="PTHR13742:SF8">
    <property type="entry name" value="RETINOBLASTOMA-LIKE PROTEIN 2"/>
    <property type="match status" value="1"/>
</dbReference>
<reference evidence="3" key="2">
    <citation type="submission" date="2025-09" db="UniProtKB">
        <authorList>
            <consortium name="Ensembl"/>
        </authorList>
    </citation>
    <scope>IDENTIFICATION</scope>
</reference>
<dbReference type="SUPFAM" id="SSF47954">
    <property type="entry name" value="Cyclin-like"/>
    <property type="match status" value="1"/>
</dbReference>
<name>A0A3B3ZD94_9GOBI</name>
<dbReference type="InterPro" id="IPR002719">
    <property type="entry name" value="RB_B"/>
</dbReference>
<dbReference type="PANTHER" id="PTHR13742">
    <property type="entry name" value="RETINOBLASTOMA-ASSOCIATED PROTEIN RB -RELATED"/>
    <property type="match status" value="1"/>
</dbReference>
<sequence length="137" mass="15786">LMDRNLDQLLMCAIYVIAKVTKEDKSFQNIMKCYRTQPQANSNVYRNVLISERTSQDQTVIIYDTHGSLCYNFTSTTTTMIISSTTPNSEEEERGDLIHFYNNVYIKQMRHFALRFSPSSGSAVVSSLMFILLCLFK</sequence>
<dbReference type="InterPro" id="IPR028309">
    <property type="entry name" value="RB_fam"/>
</dbReference>
<dbReference type="Ensembl" id="ENSPMGT00000002671.1">
    <property type="protein sequence ID" value="ENSPMGP00000002524.1"/>
    <property type="gene ID" value="ENSPMGG00000002204.1"/>
</dbReference>
<dbReference type="GO" id="GO:0000785">
    <property type="term" value="C:chromatin"/>
    <property type="evidence" value="ECO:0007669"/>
    <property type="project" value="TreeGrafter"/>
</dbReference>